<evidence type="ECO:0000256" key="6">
    <source>
        <dbReference type="ARBA" id="ARBA00022839"/>
    </source>
</evidence>
<dbReference type="OrthoDB" id="8191639at2759"/>
<evidence type="ECO:0000256" key="4">
    <source>
        <dbReference type="ARBA" id="ARBA00022722"/>
    </source>
</evidence>
<dbReference type="AlphaFoldDB" id="A0A087GTC2"/>
<evidence type="ECO:0000256" key="1">
    <source>
        <dbReference type="ARBA" id="ARBA00004123"/>
    </source>
</evidence>
<evidence type="ECO:0000259" key="8">
    <source>
        <dbReference type="SMART" id="SM00479"/>
    </source>
</evidence>
<dbReference type="FunFam" id="3.30.420.10:FF:000064">
    <property type="entry name" value="RNA exonuclease 4"/>
    <property type="match status" value="1"/>
</dbReference>
<dbReference type="SUPFAM" id="SSF53098">
    <property type="entry name" value="Ribonuclease H-like"/>
    <property type="match status" value="1"/>
</dbReference>
<name>A0A087GTC2_ARAAL</name>
<dbReference type="InterPro" id="IPR013520">
    <property type="entry name" value="Ribonucl_H"/>
</dbReference>
<dbReference type="GO" id="GO:0005634">
    <property type="term" value="C:nucleus"/>
    <property type="evidence" value="ECO:0007669"/>
    <property type="project" value="UniProtKB-SubCell"/>
</dbReference>
<gene>
    <name evidence="9" type="ordered locus">AALP_Aa6g333900</name>
</gene>
<dbReference type="CDD" id="cd06144">
    <property type="entry name" value="REX4_like"/>
    <property type="match status" value="1"/>
</dbReference>
<keyword evidence="5" id="KW-0378">Hydrolase</keyword>
<proteinExistence type="inferred from homology"/>
<protein>
    <recommendedName>
        <fullName evidence="3">RNA exonuclease 4</fullName>
    </recommendedName>
</protein>
<keyword evidence="7" id="KW-0539">Nucleus</keyword>
<dbReference type="InterPro" id="IPR036397">
    <property type="entry name" value="RNaseH_sf"/>
</dbReference>
<dbReference type="Gramene" id="KFK33124">
    <property type="protein sequence ID" value="KFK33124"/>
    <property type="gene ID" value="AALP_AA6G333900"/>
</dbReference>
<dbReference type="Gene3D" id="3.30.420.10">
    <property type="entry name" value="Ribonuclease H-like superfamily/Ribonuclease H"/>
    <property type="match status" value="1"/>
</dbReference>
<keyword evidence="6" id="KW-0269">Exonuclease</keyword>
<dbReference type="GO" id="GO:0008408">
    <property type="term" value="F:3'-5' exonuclease activity"/>
    <property type="evidence" value="ECO:0007669"/>
    <property type="project" value="InterPro"/>
</dbReference>
<evidence type="ECO:0000313" key="9">
    <source>
        <dbReference type="EMBL" id="KFK33124.1"/>
    </source>
</evidence>
<sequence>MVGGGSDGSVDLCARLCITDESENVIFQTYVKPTMPVTNYRFETTGIRPENLDGAMPLKQAQRKIQEFLCNGQPMWKIRPRNGKAMVLVGHGLHNQLECLQLEYYSSMIRDTAVYPPLMKTSKLSNTLKYLTQAYLGYDIHVGVQDPYEDCVATMRLYTRMRNQKHKKEAYSLSSGTENRNNYAAWRHHEFERRSHEELLEFSQSDYYCWCLDSVA</sequence>
<dbReference type="InterPro" id="IPR037431">
    <property type="entry name" value="REX4_DEDDh_dom"/>
</dbReference>
<evidence type="ECO:0000256" key="3">
    <source>
        <dbReference type="ARBA" id="ARBA00016937"/>
    </source>
</evidence>
<keyword evidence="10" id="KW-1185">Reference proteome</keyword>
<comment type="subcellular location">
    <subcellularLocation>
        <location evidence="1">Nucleus</location>
    </subcellularLocation>
</comment>
<dbReference type="InterPro" id="IPR047021">
    <property type="entry name" value="REXO1/3/4-like"/>
</dbReference>
<dbReference type="EMBL" id="CM002874">
    <property type="protein sequence ID" value="KFK33124.1"/>
    <property type="molecule type" value="Genomic_DNA"/>
</dbReference>
<evidence type="ECO:0000256" key="2">
    <source>
        <dbReference type="ARBA" id="ARBA00010489"/>
    </source>
</evidence>
<dbReference type="InterPro" id="IPR012337">
    <property type="entry name" value="RNaseH-like_sf"/>
</dbReference>
<dbReference type="PANTHER" id="PTHR12801">
    <property type="entry name" value="RNA EXONUCLEASE REXO1 / RECO3 FAMILY MEMBER-RELATED"/>
    <property type="match status" value="1"/>
</dbReference>
<dbReference type="GO" id="GO:0006364">
    <property type="term" value="P:rRNA processing"/>
    <property type="evidence" value="ECO:0007669"/>
    <property type="project" value="InterPro"/>
</dbReference>
<dbReference type="GO" id="GO:0003676">
    <property type="term" value="F:nucleic acid binding"/>
    <property type="evidence" value="ECO:0007669"/>
    <property type="project" value="InterPro"/>
</dbReference>
<evidence type="ECO:0000256" key="7">
    <source>
        <dbReference type="ARBA" id="ARBA00023242"/>
    </source>
</evidence>
<organism evidence="9 10">
    <name type="scientific">Arabis alpina</name>
    <name type="common">Alpine rock-cress</name>
    <dbReference type="NCBI Taxonomy" id="50452"/>
    <lineage>
        <taxon>Eukaryota</taxon>
        <taxon>Viridiplantae</taxon>
        <taxon>Streptophyta</taxon>
        <taxon>Embryophyta</taxon>
        <taxon>Tracheophyta</taxon>
        <taxon>Spermatophyta</taxon>
        <taxon>Magnoliopsida</taxon>
        <taxon>eudicotyledons</taxon>
        <taxon>Gunneridae</taxon>
        <taxon>Pentapetalae</taxon>
        <taxon>rosids</taxon>
        <taxon>malvids</taxon>
        <taxon>Brassicales</taxon>
        <taxon>Brassicaceae</taxon>
        <taxon>Arabideae</taxon>
        <taxon>Arabis</taxon>
    </lineage>
</organism>
<dbReference type="Pfam" id="PF00929">
    <property type="entry name" value="RNase_T"/>
    <property type="match status" value="1"/>
</dbReference>
<feature type="domain" description="Exonuclease" evidence="8">
    <location>
        <begin position="1"/>
        <end position="167"/>
    </location>
</feature>
<keyword evidence="4" id="KW-0540">Nuclease</keyword>
<dbReference type="eggNOG" id="KOG2249">
    <property type="taxonomic scope" value="Eukaryota"/>
</dbReference>
<dbReference type="Proteomes" id="UP000029120">
    <property type="component" value="Chromosome 6"/>
</dbReference>
<dbReference type="OMA" id="LFRSCEH"/>
<evidence type="ECO:0000256" key="5">
    <source>
        <dbReference type="ARBA" id="ARBA00022801"/>
    </source>
</evidence>
<reference evidence="10" key="1">
    <citation type="journal article" date="2015" name="Nat. Plants">
        <title>Genome expansion of Arabis alpina linked with retrotransposition and reduced symmetric DNA methylation.</title>
        <authorList>
            <person name="Willing E.M."/>
            <person name="Rawat V."/>
            <person name="Mandakova T."/>
            <person name="Maumus F."/>
            <person name="James G.V."/>
            <person name="Nordstroem K.J."/>
            <person name="Becker C."/>
            <person name="Warthmann N."/>
            <person name="Chica C."/>
            <person name="Szarzynska B."/>
            <person name="Zytnicki M."/>
            <person name="Albani M.C."/>
            <person name="Kiefer C."/>
            <person name="Bergonzi S."/>
            <person name="Castaings L."/>
            <person name="Mateos J.L."/>
            <person name="Berns M.C."/>
            <person name="Bujdoso N."/>
            <person name="Piofczyk T."/>
            <person name="de Lorenzo L."/>
            <person name="Barrero-Sicilia C."/>
            <person name="Mateos I."/>
            <person name="Piednoel M."/>
            <person name="Hagmann J."/>
            <person name="Chen-Min-Tao R."/>
            <person name="Iglesias-Fernandez R."/>
            <person name="Schuster S.C."/>
            <person name="Alonso-Blanco C."/>
            <person name="Roudier F."/>
            <person name="Carbonero P."/>
            <person name="Paz-Ares J."/>
            <person name="Davis S.J."/>
            <person name="Pecinka A."/>
            <person name="Quesneville H."/>
            <person name="Colot V."/>
            <person name="Lysak M.A."/>
            <person name="Weigel D."/>
            <person name="Coupland G."/>
            <person name="Schneeberger K."/>
        </authorList>
    </citation>
    <scope>NUCLEOTIDE SEQUENCE [LARGE SCALE GENOMIC DNA]</scope>
    <source>
        <strain evidence="10">cv. Pajares</strain>
    </source>
</reference>
<comment type="similarity">
    <text evidence="2">Belongs to the REXO4 family.</text>
</comment>
<dbReference type="PANTHER" id="PTHR12801:SF122">
    <property type="entry name" value="RNA EXONUCLEASE 4"/>
    <property type="match status" value="1"/>
</dbReference>
<evidence type="ECO:0000313" key="10">
    <source>
        <dbReference type="Proteomes" id="UP000029120"/>
    </source>
</evidence>
<dbReference type="SMART" id="SM00479">
    <property type="entry name" value="EXOIII"/>
    <property type="match status" value="1"/>
</dbReference>
<accession>A0A087GTC2</accession>